<evidence type="ECO:0000313" key="1">
    <source>
        <dbReference type="EMBL" id="KNE55325.1"/>
    </source>
</evidence>
<keyword evidence="2" id="KW-1185">Reference proteome</keyword>
<sequence>MMHCSCCGSSTRCIPVVLPGNCGARPGSVPINNDVVLTILRTLTMLGEIPACVSRFTPWLTRADMTNTFRANLVVQSLAALLSPNSKAALVPSHVQHLDLIFDDDTADINGYPLVPAIATLLTKSLPPRTIKSLTVRWFRRLRNSVWVLDKPVAAPWPVSHESVGIDVGDGGTGMYTTNAIASMRNRKLSSLRTFKLAAIPIASGNVAAHVVMALKPTLTTFHLGVAAVFLENATSALHMIVAALVETCTGVRELHLYAGRASRFRPRIWRICILLFTVLGLVG</sequence>
<name>A0A0L0RYU3_ALLM3</name>
<proteinExistence type="predicted"/>
<dbReference type="Proteomes" id="UP000054350">
    <property type="component" value="Unassembled WGS sequence"/>
</dbReference>
<reference evidence="2" key="2">
    <citation type="submission" date="2009-11" db="EMBL/GenBank/DDBJ databases">
        <title>The Genome Sequence of Allomyces macrogynus strain ATCC 38327.</title>
        <authorList>
            <consortium name="The Broad Institute Genome Sequencing Platform"/>
            <person name="Russ C."/>
            <person name="Cuomo C."/>
            <person name="Shea T."/>
            <person name="Young S.K."/>
            <person name="Zeng Q."/>
            <person name="Koehrsen M."/>
            <person name="Haas B."/>
            <person name="Borodovsky M."/>
            <person name="Guigo R."/>
            <person name="Alvarado L."/>
            <person name="Berlin A."/>
            <person name="Borenstein D."/>
            <person name="Chen Z."/>
            <person name="Engels R."/>
            <person name="Freedman E."/>
            <person name="Gellesch M."/>
            <person name="Goldberg J."/>
            <person name="Griggs A."/>
            <person name="Gujja S."/>
            <person name="Heiman D."/>
            <person name="Hepburn T."/>
            <person name="Howarth C."/>
            <person name="Jen D."/>
            <person name="Larson L."/>
            <person name="Lewis B."/>
            <person name="Mehta T."/>
            <person name="Park D."/>
            <person name="Pearson M."/>
            <person name="Roberts A."/>
            <person name="Saif S."/>
            <person name="Shenoy N."/>
            <person name="Sisk P."/>
            <person name="Stolte C."/>
            <person name="Sykes S."/>
            <person name="Walk T."/>
            <person name="White J."/>
            <person name="Yandava C."/>
            <person name="Burger G."/>
            <person name="Gray M.W."/>
            <person name="Holland P.W.H."/>
            <person name="King N."/>
            <person name="Lang F.B.F."/>
            <person name="Roger A.J."/>
            <person name="Ruiz-Trillo I."/>
            <person name="Lander E."/>
            <person name="Nusbaum C."/>
        </authorList>
    </citation>
    <scope>NUCLEOTIDE SEQUENCE [LARGE SCALE GENOMIC DNA]</scope>
    <source>
        <strain evidence="2">ATCC 38327</strain>
    </source>
</reference>
<reference evidence="1 2" key="1">
    <citation type="submission" date="2009-11" db="EMBL/GenBank/DDBJ databases">
        <title>Annotation of Allomyces macrogynus ATCC 38327.</title>
        <authorList>
            <consortium name="The Broad Institute Genome Sequencing Platform"/>
            <person name="Russ C."/>
            <person name="Cuomo C."/>
            <person name="Burger G."/>
            <person name="Gray M.W."/>
            <person name="Holland P.W.H."/>
            <person name="King N."/>
            <person name="Lang F.B.F."/>
            <person name="Roger A.J."/>
            <person name="Ruiz-Trillo I."/>
            <person name="Young S.K."/>
            <person name="Zeng Q."/>
            <person name="Gargeya S."/>
            <person name="Fitzgerald M."/>
            <person name="Haas B."/>
            <person name="Abouelleil A."/>
            <person name="Alvarado L."/>
            <person name="Arachchi H.M."/>
            <person name="Berlin A."/>
            <person name="Chapman S.B."/>
            <person name="Gearin G."/>
            <person name="Goldberg J."/>
            <person name="Griggs A."/>
            <person name="Gujja S."/>
            <person name="Hansen M."/>
            <person name="Heiman D."/>
            <person name="Howarth C."/>
            <person name="Larimer J."/>
            <person name="Lui A."/>
            <person name="MacDonald P.J.P."/>
            <person name="McCowen C."/>
            <person name="Montmayeur A."/>
            <person name="Murphy C."/>
            <person name="Neiman D."/>
            <person name="Pearson M."/>
            <person name="Priest M."/>
            <person name="Roberts A."/>
            <person name="Saif S."/>
            <person name="Shea T."/>
            <person name="Sisk P."/>
            <person name="Stolte C."/>
            <person name="Sykes S."/>
            <person name="Wortman J."/>
            <person name="Nusbaum C."/>
            <person name="Birren B."/>
        </authorList>
    </citation>
    <scope>NUCLEOTIDE SEQUENCE [LARGE SCALE GENOMIC DNA]</scope>
    <source>
        <strain evidence="1 2">ATCC 38327</strain>
    </source>
</reference>
<dbReference type="VEuPathDB" id="FungiDB:AMAG_01227"/>
<accession>A0A0L0RYU3</accession>
<dbReference type="AlphaFoldDB" id="A0A0L0RYU3"/>
<gene>
    <name evidence="1" type="ORF">AMAG_01227</name>
</gene>
<evidence type="ECO:0000313" key="2">
    <source>
        <dbReference type="Proteomes" id="UP000054350"/>
    </source>
</evidence>
<protein>
    <submittedName>
        <fullName evidence="1">Uncharacterized protein</fullName>
    </submittedName>
</protein>
<organism evidence="1 2">
    <name type="scientific">Allomyces macrogynus (strain ATCC 38327)</name>
    <name type="common">Allomyces javanicus var. macrogynus</name>
    <dbReference type="NCBI Taxonomy" id="578462"/>
    <lineage>
        <taxon>Eukaryota</taxon>
        <taxon>Fungi</taxon>
        <taxon>Fungi incertae sedis</taxon>
        <taxon>Blastocladiomycota</taxon>
        <taxon>Blastocladiomycetes</taxon>
        <taxon>Blastocladiales</taxon>
        <taxon>Blastocladiaceae</taxon>
        <taxon>Allomyces</taxon>
    </lineage>
</organism>
<dbReference type="EMBL" id="GG745329">
    <property type="protein sequence ID" value="KNE55325.1"/>
    <property type="molecule type" value="Genomic_DNA"/>
</dbReference>